<dbReference type="OrthoDB" id="427795at2759"/>
<organism evidence="1 2">
    <name type="scientific">Leptotrombidium deliense</name>
    <dbReference type="NCBI Taxonomy" id="299467"/>
    <lineage>
        <taxon>Eukaryota</taxon>
        <taxon>Metazoa</taxon>
        <taxon>Ecdysozoa</taxon>
        <taxon>Arthropoda</taxon>
        <taxon>Chelicerata</taxon>
        <taxon>Arachnida</taxon>
        <taxon>Acari</taxon>
        <taxon>Acariformes</taxon>
        <taxon>Trombidiformes</taxon>
        <taxon>Prostigmata</taxon>
        <taxon>Anystina</taxon>
        <taxon>Parasitengona</taxon>
        <taxon>Trombiculoidea</taxon>
        <taxon>Trombiculidae</taxon>
        <taxon>Leptotrombidium</taxon>
    </lineage>
</organism>
<sequence>MNIISCHGLNNRMNQWTFKSGKIVNSNVNYPCPFSRFKQNRKTDLSSAYLRCQVYVTEDFIFSPTPEGCGEIAIHDKKTGENVGILTPSQFKPMNTGCVHGVKNRLILFSGSRRCIRVWGPKIITEKEEENLKKFYEDNWSDSD</sequence>
<comment type="caution">
    <text evidence="1">The sequence shown here is derived from an EMBL/GenBank/DDBJ whole genome shotgun (WGS) entry which is preliminary data.</text>
</comment>
<proteinExistence type="predicted"/>
<dbReference type="STRING" id="299467.A0A443S188"/>
<evidence type="ECO:0000313" key="1">
    <source>
        <dbReference type="EMBL" id="RWS21285.1"/>
    </source>
</evidence>
<dbReference type="VEuPathDB" id="VectorBase:LDEU010755"/>
<dbReference type="AlphaFoldDB" id="A0A443S188"/>
<keyword evidence="2" id="KW-1185">Reference proteome</keyword>
<gene>
    <name evidence="1" type="ORF">B4U80_00373</name>
</gene>
<evidence type="ECO:0000313" key="2">
    <source>
        <dbReference type="Proteomes" id="UP000288716"/>
    </source>
</evidence>
<name>A0A443S188_9ACAR</name>
<dbReference type="Proteomes" id="UP000288716">
    <property type="component" value="Unassembled WGS sequence"/>
</dbReference>
<reference evidence="1 2" key="1">
    <citation type="journal article" date="2018" name="Gigascience">
        <title>Genomes of trombidid mites reveal novel predicted allergens and laterally-transferred genes associated with secondary metabolism.</title>
        <authorList>
            <person name="Dong X."/>
            <person name="Chaisiri K."/>
            <person name="Xia D."/>
            <person name="Armstrong S.D."/>
            <person name="Fang Y."/>
            <person name="Donnelly M.J."/>
            <person name="Kadowaki T."/>
            <person name="McGarry J.W."/>
            <person name="Darby A.C."/>
            <person name="Makepeace B.L."/>
        </authorList>
    </citation>
    <scope>NUCLEOTIDE SEQUENCE [LARGE SCALE GENOMIC DNA]</scope>
    <source>
        <strain evidence="1">UoL-UT</strain>
    </source>
</reference>
<dbReference type="EMBL" id="NCKV01012931">
    <property type="protein sequence ID" value="RWS21285.1"/>
    <property type="molecule type" value="Genomic_DNA"/>
</dbReference>
<protein>
    <submittedName>
        <fullName evidence="1">Uncharacterized protein</fullName>
    </submittedName>
</protein>
<accession>A0A443S188</accession>